<feature type="compositionally biased region" description="Low complexity" evidence="9">
    <location>
        <begin position="356"/>
        <end position="370"/>
    </location>
</feature>
<dbReference type="PROSITE" id="PS50090">
    <property type="entry name" value="MYB_LIKE"/>
    <property type="match status" value="1"/>
</dbReference>
<reference evidence="12" key="1">
    <citation type="submission" date="2023-06" db="EMBL/GenBank/DDBJ databases">
        <title>Genome-scale phylogeny and comparative genomics of the fungal order Sordariales.</title>
        <authorList>
            <consortium name="Lawrence Berkeley National Laboratory"/>
            <person name="Hensen N."/>
            <person name="Bonometti L."/>
            <person name="Westerberg I."/>
            <person name="Brannstrom I.O."/>
            <person name="Guillou S."/>
            <person name="Cros-Aarteil S."/>
            <person name="Calhoun S."/>
            <person name="Haridas S."/>
            <person name="Kuo A."/>
            <person name="Mondo S."/>
            <person name="Pangilinan J."/>
            <person name="Riley R."/>
            <person name="Labutti K."/>
            <person name="Andreopoulos B."/>
            <person name="Lipzen A."/>
            <person name="Chen C."/>
            <person name="Yanf M."/>
            <person name="Daum C."/>
            <person name="Ng V."/>
            <person name="Clum A."/>
            <person name="Steindorff A."/>
            <person name="Ohm R."/>
            <person name="Martin F."/>
            <person name="Silar P."/>
            <person name="Natvig D."/>
            <person name="Lalanne C."/>
            <person name="Gautier V."/>
            <person name="Ament-Velasquez S.L."/>
            <person name="Kruys A."/>
            <person name="Hutchinson M.I."/>
            <person name="Powell A.J."/>
            <person name="Barry K."/>
            <person name="Miller A.N."/>
            <person name="Grigoriev I.V."/>
            <person name="Debuchy R."/>
            <person name="Gladieux P."/>
            <person name="Thoren M.H."/>
            <person name="Johannesson H."/>
        </authorList>
    </citation>
    <scope>NUCLEOTIDE SEQUENCE</scope>
    <source>
        <strain evidence="12">SMH2532-1</strain>
    </source>
</reference>
<evidence type="ECO:0000256" key="9">
    <source>
        <dbReference type="SAM" id="MobiDB-lite"/>
    </source>
</evidence>
<evidence type="ECO:0000256" key="3">
    <source>
        <dbReference type="ARBA" id="ARBA00022763"/>
    </source>
</evidence>
<comment type="caution">
    <text evidence="12">The sequence shown here is derived from an EMBL/GenBank/DDBJ whole genome shotgun (WGS) entry which is preliminary data.</text>
</comment>
<evidence type="ECO:0000256" key="2">
    <source>
        <dbReference type="ARBA" id="ARBA00008913"/>
    </source>
</evidence>
<feature type="region of interest" description="Disordered" evidence="9">
    <location>
        <begin position="861"/>
        <end position="881"/>
    </location>
</feature>
<feature type="compositionally biased region" description="Basic and acidic residues" evidence="9">
    <location>
        <begin position="1"/>
        <end position="19"/>
    </location>
</feature>
<evidence type="ECO:0000256" key="4">
    <source>
        <dbReference type="ARBA" id="ARBA00022853"/>
    </source>
</evidence>
<comment type="subcellular location">
    <subcellularLocation>
        <location evidence="1">Nucleus</location>
    </subcellularLocation>
</comment>
<evidence type="ECO:0000256" key="6">
    <source>
        <dbReference type="ARBA" id="ARBA00023242"/>
    </source>
</evidence>
<keyword evidence="3" id="KW-0227">DNA damage</keyword>
<dbReference type="GO" id="GO:0005634">
    <property type="term" value="C:nucleus"/>
    <property type="evidence" value="ECO:0007669"/>
    <property type="project" value="UniProtKB-SubCell"/>
</dbReference>
<feature type="region of interest" description="Disordered" evidence="9">
    <location>
        <begin position="1030"/>
        <end position="1051"/>
    </location>
</feature>
<feature type="region of interest" description="Disordered" evidence="9">
    <location>
        <begin position="190"/>
        <end position="490"/>
    </location>
</feature>
<evidence type="ECO:0000313" key="12">
    <source>
        <dbReference type="EMBL" id="KAK0646101.1"/>
    </source>
</evidence>
<evidence type="ECO:0000313" key="13">
    <source>
        <dbReference type="Proteomes" id="UP001174936"/>
    </source>
</evidence>
<feature type="compositionally biased region" description="Low complexity" evidence="9">
    <location>
        <begin position="512"/>
        <end position="527"/>
    </location>
</feature>
<keyword evidence="6" id="KW-0539">Nucleus</keyword>
<comment type="similarity">
    <text evidence="2">Belongs to the EAF1 family.</text>
</comment>
<comment type="function">
    <text evidence="7">Component of the NuA4 histone acetyltransferase complex which is involved in transcriptional activation of selected genes principally by acetylation of nucleosomal histone H4 and H2A. The NuA4 complex is also involved in DNA repair.</text>
</comment>
<protein>
    <recommendedName>
        <fullName evidence="8">Vacuolar import and degradation protein 21</fullName>
    </recommendedName>
</protein>
<dbReference type="EMBL" id="JAULSV010000004">
    <property type="protein sequence ID" value="KAK0646101.1"/>
    <property type="molecule type" value="Genomic_DNA"/>
</dbReference>
<keyword evidence="4" id="KW-0156">Chromatin regulator</keyword>
<dbReference type="InterPro" id="IPR014012">
    <property type="entry name" value="HSA_dom"/>
</dbReference>
<dbReference type="SMART" id="SM00573">
    <property type="entry name" value="HSA"/>
    <property type="match status" value="1"/>
</dbReference>
<feature type="region of interest" description="Disordered" evidence="9">
    <location>
        <begin position="1085"/>
        <end position="1111"/>
    </location>
</feature>
<dbReference type="PANTHER" id="PTHR46459">
    <property type="entry name" value="E1A-BINDING PROTEIN P400-RELATED"/>
    <property type="match status" value="1"/>
</dbReference>
<evidence type="ECO:0000256" key="8">
    <source>
        <dbReference type="ARBA" id="ARBA00029670"/>
    </source>
</evidence>
<dbReference type="Proteomes" id="UP001174936">
    <property type="component" value="Unassembled WGS sequence"/>
</dbReference>
<dbReference type="Gene3D" id="1.10.10.60">
    <property type="entry name" value="Homeodomain-like"/>
    <property type="match status" value="1"/>
</dbReference>
<dbReference type="InterPro" id="IPR001005">
    <property type="entry name" value="SANT/Myb"/>
</dbReference>
<name>A0AA40CP53_9PEZI</name>
<feature type="compositionally biased region" description="Basic and acidic residues" evidence="9">
    <location>
        <begin position="254"/>
        <end position="271"/>
    </location>
</feature>
<evidence type="ECO:0000256" key="7">
    <source>
        <dbReference type="ARBA" id="ARBA00025178"/>
    </source>
</evidence>
<feature type="region of interest" description="Disordered" evidence="9">
    <location>
        <begin position="507"/>
        <end position="541"/>
    </location>
</feature>
<feature type="compositionally biased region" description="Polar residues" evidence="9">
    <location>
        <begin position="278"/>
        <end position="298"/>
    </location>
</feature>
<gene>
    <name evidence="12" type="ORF">B0T16DRAFT_153476</name>
</gene>
<evidence type="ECO:0000259" key="10">
    <source>
        <dbReference type="PROSITE" id="PS50090"/>
    </source>
</evidence>
<sequence length="1147" mass="125969">MTEVGPADRAKLLRSKRAEQSSILTSRKRKLRELFAIATDEDGIPSFDFSNIDGPPATAAEQKFLNDCDLSLGRKFDPRLLPPYRLRSLDVLKQRVATSAVSPLKPAEAVDNGPLQPAATSTVDLQHANSTDIPLTNGVPRQVAALQVVQTNPPSTEERVIRKELQPEDGAAKTDNFTSPAQIAYVGPVPAGHHQQSLSNGADIESKGGEVGPSVHASASPVGVLGSATTPTGTEHERRSSVAGRPNGILSHARTVDEIQDGHSSHADPSRYADALSSPGSTAQSTLTTTIHEGSADTSPDHEEPLYSGKGDDDDSQKPEIGQAADNGDRADVGDSAPEAPAESSSPLPAPISGVEAQLLEESAAAQLSQTKAPSSLTAQDRVGVDSQVMGGTHGNATISSSPNVAAGRPDVDMVSKEPERPDVASTTNLPAPDLCAQGSSEPMDIDEEQVSTVAKDASRPQAEELQTLQPQLTAQEGSPSVAPVSSATPVAGRANPTIIVTDEGASNAPQSTAAAEPPALATPSPSKLSGSLPESRNDDIFASKDLSVPQLRLLANKPRDRRRKSVPTVIFGKQAKKHRLSDDTVLALSRQQPGHIPTDDYFTPLFIEGFARQSMWMKPIEKLLNQAHKTLSTSDQYVSILDHQACKILRRVYHLQQHDKWSLRQPVRCPEPTRPPSHWDVLLQEMKWMRTDFREERKWKHTIARNLAHACAEWVRSTPEGRSDLQVKAYIPPIPAVETAQPATVGSTSILDDTLPELVHSDSPMEDSTMDHDEEPLDVSIETIAPATIFALQDDEVVFGLQPSKTADELLANLPLYGSPLKVPKFDFVGSDYDPDARWRRPALPLSKYVEGEMVLDVKPPPRKRSRFRHPTDSEDEDGDEVIFGAKPDDGSQIQPATIDVALFNPEMRQARERLHASHQFRPPTEYAMPPQSFYECRTASQWTQAEDDQLRSLVREYSYNWSLISTIVSPNTLFPSGAERRTPWECFERWVQLEGLPSDMSKTPYFKIYQGRIDAAQKIIQEHNQKAQQVAPNGAVAPVPRRRPTTTVRVERRRNQKHLAMIDAMRKQAKKRESNAHKALQAANMRKTNESQAPARQQAPNKTPRDYSLMRWERDQQLAERMAQYARRNELQKRVSFSFFSCCNT</sequence>
<dbReference type="InterPro" id="IPR009057">
    <property type="entry name" value="Homeodomain-like_sf"/>
</dbReference>
<feature type="compositionally biased region" description="Low complexity" evidence="9">
    <location>
        <begin position="336"/>
        <end position="347"/>
    </location>
</feature>
<feature type="compositionally biased region" description="Basic and acidic residues" evidence="9">
    <location>
        <begin position="410"/>
        <end position="423"/>
    </location>
</feature>
<evidence type="ECO:0000256" key="5">
    <source>
        <dbReference type="ARBA" id="ARBA00023204"/>
    </source>
</evidence>
<organism evidence="12 13">
    <name type="scientific">Cercophora newfieldiana</name>
    <dbReference type="NCBI Taxonomy" id="92897"/>
    <lineage>
        <taxon>Eukaryota</taxon>
        <taxon>Fungi</taxon>
        <taxon>Dikarya</taxon>
        <taxon>Ascomycota</taxon>
        <taxon>Pezizomycotina</taxon>
        <taxon>Sordariomycetes</taxon>
        <taxon>Sordariomycetidae</taxon>
        <taxon>Sordariales</taxon>
        <taxon>Lasiosphaeriaceae</taxon>
        <taxon>Cercophora</taxon>
    </lineage>
</organism>
<dbReference type="GO" id="GO:0035267">
    <property type="term" value="C:NuA4 histone acetyltransferase complex"/>
    <property type="evidence" value="ECO:0007669"/>
    <property type="project" value="TreeGrafter"/>
</dbReference>
<keyword evidence="13" id="KW-1185">Reference proteome</keyword>
<dbReference type="SUPFAM" id="SSF46689">
    <property type="entry name" value="Homeodomain-like"/>
    <property type="match status" value="1"/>
</dbReference>
<keyword evidence="5" id="KW-0234">DNA repair</keyword>
<dbReference type="GO" id="GO:0006281">
    <property type="term" value="P:DNA repair"/>
    <property type="evidence" value="ECO:0007669"/>
    <property type="project" value="UniProtKB-KW"/>
</dbReference>
<feature type="compositionally biased region" description="Polar residues" evidence="9">
    <location>
        <begin position="395"/>
        <end position="404"/>
    </location>
</feature>
<feature type="region of interest" description="Disordered" evidence="9">
    <location>
        <begin position="1"/>
        <end position="21"/>
    </location>
</feature>
<proteinExistence type="inferred from homology"/>
<feature type="domain" description="Myb-like" evidence="10">
    <location>
        <begin position="942"/>
        <end position="996"/>
    </location>
</feature>
<evidence type="ECO:0000256" key="1">
    <source>
        <dbReference type="ARBA" id="ARBA00004123"/>
    </source>
</evidence>
<dbReference type="SMART" id="SM00717">
    <property type="entry name" value="SANT"/>
    <property type="match status" value="1"/>
</dbReference>
<feature type="compositionally biased region" description="Polar residues" evidence="9">
    <location>
        <begin position="465"/>
        <end position="478"/>
    </location>
</feature>
<feature type="compositionally biased region" description="Polar residues" evidence="9">
    <location>
        <begin position="1092"/>
        <end position="1103"/>
    </location>
</feature>
<evidence type="ECO:0000259" key="11">
    <source>
        <dbReference type="PROSITE" id="PS51204"/>
    </source>
</evidence>
<dbReference type="GO" id="GO:0006325">
    <property type="term" value="P:chromatin organization"/>
    <property type="evidence" value="ECO:0007669"/>
    <property type="project" value="UniProtKB-KW"/>
</dbReference>
<dbReference type="PANTHER" id="PTHR46459:SF1">
    <property type="entry name" value="E1A-BINDING PROTEIN P400"/>
    <property type="match status" value="1"/>
</dbReference>
<dbReference type="AlphaFoldDB" id="A0AA40CP53"/>
<accession>A0AA40CP53</accession>
<dbReference type="Pfam" id="PF07529">
    <property type="entry name" value="HSA"/>
    <property type="match status" value="1"/>
</dbReference>
<dbReference type="CDD" id="cd00167">
    <property type="entry name" value="SANT"/>
    <property type="match status" value="1"/>
</dbReference>
<dbReference type="PROSITE" id="PS51204">
    <property type="entry name" value="HSA"/>
    <property type="match status" value="1"/>
</dbReference>
<feature type="compositionally biased region" description="Low complexity" evidence="9">
    <location>
        <begin position="479"/>
        <end position="490"/>
    </location>
</feature>
<feature type="domain" description="HSA" evidence="11">
    <location>
        <begin position="667"/>
        <end position="740"/>
    </location>
</feature>
<dbReference type="Pfam" id="PF13921">
    <property type="entry name" value="Myb_DNA-bind_6"/>
    <property type="match status" value="1"/>
</dbReference>
<dbReference type="GO" id="GO:0003682">
    <property type="term" value="F:chromatin binding"/>
    <property type="evidence" value="ECO:0007669"/>
    <property type="project" value="TreeGrafter"/>
</dbReference>